<evidence type="ECO:0008006" key="3">
    <source>
        <dbReference type="Google" id="ProtNLM"/>
    </source>
</evidence>
<dbReference type="EMBL" id="CP006272">
    <property type="protein sequence ID" value="AGZ45161.1"/>
    <property type="molecule type" value="Genomic_DNA"/>
</dbReference>
<protein>
    <recommendedName>
        <fullName evidence="3">DUF1963 domain-containing protein</fullName>
    </recommendedName>
</protein>
<dbReference type="AlphaFoldDB" id="U5WB48"/>
<evidence type="ECO:0000313" key="2">
    <source>
        <dbReference type="Proteomes" id="UP000017746"/>
    </source>
</evidence>
<sequence length="323" mass="34594">MVGGSVARVEIGGAGVLRLVEDFERDGSAGDELVALAEDRPELVAPHLLRLVETNMWLPAFVFRAMTEDTAGEVVRRIDEGLLPPGLYRLAAGRTAAAVDAFGRWARESPEWLRHFPDGLGKEGHVGGWELDPAGNRRDLTSRSATALVPVGEGGAPVSGGALDGKCGWCGLPMWRLLEVDRVLLADLFPDSPGPLVISTCARCGGYADIFTEQGRFVEENGEPGFLGEDEDGWELPDEGLLALGEARPDPWATGAGRGWSTLGGLPLWGQEPAYPACPRCSRTMPYVGQVTGRDLDGQWGQGCHYLFHDPGCGLSAVVYQQT</sequence>
<dbReference type="PATRIC" id="fig|1246995.3.peg.6982"/>
<organism evidence="1 2">
    <name type="scientific">Actinoplanes friuliensis DSM 7358</name>
    <dbReference type="NCBI Taxonomy" id="1246995"/>
    <lineage>
        <taxon>Bacteria</taxon>
        <taxon>Bacillati</taxon>
        <taxon>Actinomycetota</taxon>
        <taxon>Actinomycetes</taxon>
        <taxon>Micromonosporales</taxon>
        <taxon>Micromonosporaceae</taxon>
        <taxon>Actinoplanes</taxon>
    </lineage>
</organism>
<evidence type="ECO:0000313" key="1">
    <source>
        <dbReference type="EMBL" id="AGZ45161.1"/>
    </source>
</evidence>
<name>U5WB48_9ACTN</name>
<reference evidence="1 2" key="1">
    <citation type="journal article" date="2014" name="J. Biotechnol.">
        <title>Complete genome sequence of the actinobacterium Actinoplanes friuliensis HAG 010964, producer of the lipopeptide antibiotic friulimycin.</title>
        <authorList>
            <person name="Ruckert C."/>
            <person name="Szczepanowski R."/>
            <person name="Albersmeier A."/>
            <person name="Goesmann A."/>
            <person name="Fischer N."/>
            <person name="Steinkamper A."/>
            <person name="Puhler A."/>
            <person name="Biener R."/>
            <person name="Schwartz D."/>
            <person name="Kalinowski J."/>
        </authorList>
    </citation>
    <scope>NUCLEOTIDE SEQUENCE [LARGE SCALE GENOMIC DNA]</scope>
    <source>
        <strain evidence="1 2">DSM 7358</strain>
    </source>
</reference>
<dbReference type="HOGENOM" id="CLU_054022_0_0_11"/>
<dbReference type="Proteomes" id="UP000017746">
    <property type="component" value="Chromosome"/>
</dbReference>
<accession>U5WB48</accession>
<proteinExistence type="predicted"/>
<dbReference type="eggNOG" id="ENOG502Z8GQ">
    <property type="taxonomic scope" value="Bacteria"/>
</dbReference>
<gene>
    <name evidence="1" type="ORF">AFR_34515</name>
</gene>
<dbReference type="KEGG" id="afs:AFR_34515"/>
<keyword evidence="2" id="KW-1185">Reference proteome</keyword>